<dbReference type="Proteomes" id="UP001246244">
    <property type="component" value="Unassembled WGS sequence"/>
</dbReference>
<evidence type="ECO:0000313" key="3">
    <source>
        <dbReference type="Proteomes" id="UP001246244"/>
    </source>
</evidence>
<organism evidence="2 3">
    <name type="scientific">Methanosarcina baikalica</name>
    <dbReference type="NCBI Taxonomy" id="3073890"/>
    <lineage>
        <taxon>Archaea</taxon>
        <taxon>Methanobacteriati</taxon>
        <taxon>Methanobacteriota</taxon>
        <taxon>Stenosarchaea group</taxon>
        <taxon>Methanomicrobia</taxon>
        <taxon>Methanosarcinales</taxon>
        <taxon>Methanosarcinaceae</taxon>
        <taxon>Methanosarcina</taxon>
    </lineage>
</organism>
<name>A0ABU2D2R2_9EURY</name>
<reference evidence="3" key="1">
    <citation type="submission" date="2023-07" db="EMBL/GenBank/DDBJ databases">
        <title>Whole-genome sequencing of a new Methanosarcina sp. Z-7115.</title>
        <authorList>
            <person name="Zhilina T.N."/>
            <person name="Merkel A.Y."/>
        </authorList>
    </citation>
    <scope>NUCLEOTIDE SEQUENCE [LARGE SCALE GENOMIC DNA]</scope>
    <source>
        <strain evidence="3">Z-7115</strain>
    </source>
</reference>
<feature type="compositionally biased region" description="Basic and acidic residues" evidence="1">
    <location>
        <begin position="42"/>
        <end position="58"/>
    </location>
</feature>
<dbReference type="RefSeq" id="WP_310576293.1">
    <property type="nucleotide sequence ID" value="NZ_JAVKPK010000043.1"/>
</dbReference>
<accession>A0ABU2D2R2</accession>
<keyword evidence="3" id="KW-1185">Reference proteome</keyword>
<dbReference type="EMBL" id="JAVKPK010000043">
    <property type="protein sequence ID" value="MDR7666268.1"/>
    <property type="molecule type" value="Genomic_DNA"/>
</dbReference>
<proteinExistence type="predicted"/>
<feature type="region of interest" description="Disordered" evidence="1">
    <location>
        <begin position="40"/>
        <end position="66"/>
    </location>
</feature>
<gene>
    <name evidence="2" type="ORF">RG963_10860</name>
</gene>
<evidence type="ECO:0000256" key="1">
    <source>
        <dbReference type="SAM" id="MobiDB-lite"/>
    </source>
</evidence>
<sequence length="66" mass="7349">MGARIHPLLAEECATETLIWGGSEPDIYGDRMVWSIDVNADAEERPPNPKNGNHKDNQNIKLGLHI</sequence>
<evidence type="ECO:0000313" key="2">
    <source>
        <dbReference type="EMBL" id="MDR7666268.1"/>
    </source>
</evidence>
<comment type="caution">
    <text evidence="2">The sequence shown here is derived from an EMBL/GenBank/DDBJ whole genome shotgun (WGS) entry which is preliminary data.</text>
</comment>
<protein>
    <submittedName>
        <fullName evidence="2">Uncharacterized protein</fullName>
    </submittedName>
</protein>